<feature type="domain" description="Glycine transporter" evidence="8">
    <location>
        <begin position="14"/>
        <end position="87"/>
    </location>
</feature>
<comment type="similarity">
    <text evidence="2">Belongs to the UPF0126 family.</text>
</comment>
<feature type="transmembrane region" description="Helical" evidence="7">
    <location>
        <begin position="180"/>
        <end position="199"/>
    </location>
</feature>
<keyword evidence="3" id="KW-1003">Cell membrane</keyword>
<dbReference type="RefSeq" id="WP_035105812.1">
    <property type="nucleotide sequence ID" value="NZ_CP011311.1"/>
</dbReference>
<evidence type="ECO:0000259" key="8">
    <source>
        <dbReference type="Pfam" id="PF03458"/>
    </source>
</evidence>
<evidence type="ECO:0000256" key="7">
    <source>
        <dbReference type="SAM" id="Phobius"/>
    </source>
</evidence>
<evidence type="ECO:0000256" key="4">
    <source>
        <dbReference type="ARBA" id="ARBA00022692"/>
    </source>
</evidence>
<keyword evidence="4 7" id="KW-0812">Transmembrane</keyword>
<dbReference type="AlphaFoldDB" id="A0A0F6TA73"/>
<proteinExistence type="inferred from homology"/>
<reference evidence="9 10" key="1">
    <citation type="journal article" date="2015" name="Genome Announc.">
        <title>Complete Genome Sequence of Corynebacterium camporealensis DSM 44610, Isolated from the Milk of a Manchega Sheep with Subclinical Mastitis.</title>
        <authorList>
            <person name="Ruckert C."/>
            <person name="Albersmeier A."/>
            <person name="Winkler A."/>
            <person name="Tauch A."/>
        </authorList>
    </citation>
    <scope>NUCLEOTIDE SEQUENCE [LARGE SCALE GENOMIC DNA]</scope>
    <source>
        <strain evidence="9 10">DSM 44610</strain>
    </source>
</reference>
<feature type="transmembrane region" description="Helical" evidence="7">
    <location>
        <begin position="38"/>
        <end position="60"/>
    </location>
</feature>
<evidence type="ECO:0000313" key="9">
    <source>
        <dbReference type="EMBL" id="AKE38806.1"/>
    </source>
</evidence>
<accession>A0A0F6TA73</accession>
<dbReference type="PANTHER" id="PTHR30506">
    <property type="entry name" value="INNER MEMBRANE PROTEIN"/>
    <property type="match status" value="1"/>
</dbReference>
<feature type="domain" description="Glycine transporter" evidence="8">
    <location>
        <begin position="102"/>
        <end position="174"/>
    </location>
</feature>
<dbReference type="OrthoDB" id="9791874at2"/>
<dbReference type="PANTHER" id="PTHR30506:SF3">
    <property type="entry name" value="UPF0126 INNER MEMBRANE PROTEIN YADS-RELATED"/>
    <property type="match status" value="1"/>
</dbReference>
<keyword evidence="6 7" id="KW-0472">Membrane</keyword>
<dbReference type="HOGENOM" id="CLU_064906_0_1_11"/>
<keyword evidence="10" id="KW-1185">Reference proteome</keyword>
<name>A0A0F6TA73_9CORY</name>
<evidence type="ECO:0000256" key="2">
    <source>
        <dbReference type="ARBA" id="ARBA00008193"/>
    </source>
</evidence>
<dbReference type="Proteomes" id="UP000033566">
    <property type="component" value="Chromosome"/>
</dbReference>
<dbReference type="PATRIC" id="fig|161896.4.peg.817"/>
<evidence type="ECO:0000256" key="5">
    <source>
        <dbReference type="ARBA" id="ARBA00022989"/>
    </source>
</evidence>
<comment type="subcellular location">
    <subcellularLocation>
        <location evidence="1">Cell membrane</location>
        <topology evidence="1">Multi-pass membrane protein</topology>
    </subcellularLocation>
</comment>
<evidence type="ECO:0000256" key="1">
    <source>
        <dbReference type="ARBA" id="ARBA00004651"/>
    </source>
</evidence>
<keyword evidence="5 7" id="KW-1133">Transmembrane helix</keyword>
<dbReference type="GO" id="GO:0005886">
    <property type="term" value="C:plasma membrane"/>
    <property type="evidence" value="ECO:0007669"/>
    <property type="project" value="UniProtKB-SubCell"/>
</dbReference>
<feature type="transmembrane region" description="Helical" evidence="7">
    <location>
        <begin position="124"/>
        <end position="141"/>
    </location>
</feature>
<dbReference type="InterPro" id="IPR005115">
    <property type="entry name" value="Gly_transporter"/>
</dbReference>
<feature type="transmembrane region" description="Helical" evidence="7">
    <location>
        <begin position="153"/>
        <end position="174"/>
    </location>
</feature>
<evidence type="ECO:0000256" key="3">
    <source>
        <dbReference type="ARBA" id="ARBA00022475"/>
    </source>
</evidence>
<evidence type="ECO:0000313" key="10">
    <source>
        <dbReference type="Proteomes" id="UP000033566"/>
    </source>
</evidence>
<organism evidence="9 10">
    <name type="scientific">Corynebacterium camporealensis</name>
    <dbReference type="NCBI Taxonomy" id="161896"/>
    <lineage>
        <taxon>Bacteria</taxon>
        <taxon>Bacillati</taxon>
        <taxon>Actinomycetota</taxon>
        <taxon>Actinomycetes</taxon>
        <taxon>Mycobacteriales</taxon>
        <taxon>Corynebacteriaceae</taxon>
        <taxon>Corynebacterium</taxon>
    </lineage>
</organism>
<gene>
    <name evidence="9" type="ORF">UL81_04155</name>
</gene>
<sequence>MHEVDPLINTLYQVFDLIGVVLNGIIGGTIARKREFDFVGFIFLALFSALGGGMIRDMLIGQGPAAAVSDPWYLSLAMVGALIAFLTDFKGKAWEIFRAHGDAVILGVWSITGCVKGLTYDMPLVTCVFLGLLTAVGGGMLRDVASGQTPGIFGGSPLYAVPAIIGGIVMVTFAHFEHMALGMIISPFVGTGLAVLAYWRGWILPRTGVAPVNYTADQVKAIARRAERKGYRAGAKALRKMKKRPRD</sequence>
<dbReference type="KEGG" id="ccj:UL81_04155"/>
<evidence type="ECO:0000256" key="6">
    <source>
        <dbReference type="ARBA" id="ARBA00023136"/>
    </source>
</evidence>
<dbReference type="Pfam" id="PF03458">
    <property type="entry name" value="Gly_transporter"/>
    <property type="match status" value="2"/>
</dbReference>
<dbReference type="EMBL" id="CP011311">
    <property type="protein sequence ID" value="AKE38806.1"/>
    <property type="molecule type" value="Genomic_DNA"/>
</dbReference>
<feature type="transmembrane region" description="Helical" evidence="7">
    <location>
        <begin position="12"/>
        <end position="31"/>
    </location>
</feature>
<protein>
    <submittedName>
        <fullName evidence="9">Putative membrane protein</fullName>
    </submittedName>
</protein>